<dbReference type="EMBL" id="CM056811">
    <property type="protein sequence ID" value="KAJ8636487.1"/>
    <property type="molecule type" value="Genomic_DNA"/>
</dbReference>
<sequence length="114" mass="11447">MFTPFLFAIALLLTVTDSSLSSLKLELPAISVVPASQPDAPLSSPPNLSPNMITPLFPSPAESSPTIPSNPSTHSHSPEDSQGPNSASSPSGSFGAAASISGGAPLSVLFQSST</sequence>
<reference evidence="1 2" key="1">
    <citation type="journal article" date="2022" name="Hortic Res">
        <title>A haplotype resolved chromosomal level avocado genome allows analysis of novel avocado genes.</title>
        <authorList>
            <person name="Nath O."/>
            <person name="Fletcher S.J."/>
            <person name="Hayward A."/>
            <person name="Shaw L.M."/>
            <person name="Masouleh A.K."/>
            <person name="Furtado A."/>
            <person name="Henry R.J."/>
            <person name="Mitter N."/>
        </authorList>
    </citation>
    <scope>NUCLEOTIDE SEQUENCE [LARGE SCALE GENOMIC DNA]</scope>
    <source>
        <strain evidence="2">cv. Hass</strain>
    </source>
</reference>
<evidence type="ECO:0000313" key="1">
    <source>
        <dbReference type="EMBL" id="KAJ8636487.1"/>
    </source>
</evidence>
<keyword evidence="2" id="KW-1185">Reference proteome</keyword>
<comment type="caution">
    <text evidence="1">The sequence shown here is derived from an EMBL/GenBank/DDBJ whole genome shotgun (WGS) entry which is preliminary data.</text>
</comment>
<protein>
    <submittedName>
        <fullName evidence="1">Uncharacterized protein</fullName>
    </submittedName>
</protein>
<evidence type="ECO:0000313" key="2">
    <source>
        <dbReference type="Proteomes" id="UP001234297"/>
    </source>
</evidence>
<proteinExistence type="predicted"/>
<dbReference type="Proteomes" id="UP001234297">
    <property type="component" value="Chromosome 3"/>
</dbReference>
<accession>A0ACC2LSV7</accession>
<name>A0ACC2LSV7_PERAE</name>
<gene>
    <name evidence="1" type="ORF">MRB53_010754</name>
</gene>
<organism evidence="1 2">
    <name type="scientific">Persea americana</name>
    <name type="common">Avocado</name>
    <dbReference type="NCBI Taxonomy" id="3435"/>
    <lineage>
        <taxon>Eukaryota</taxon>
        <taxon>Viridiplantae</taxon>
        <taxon>Streptophyta</taxon>
        <taxon>Embryophyta</taxon>
        <taxon>Tracheophyta</taxon>
        <taxon>Spermatophyta</taxon>
        <taxon>Magnoliopsida</taxon>
        <taxon>Magnoliidae</taxon>
        <taxon>Laurales</taxon>
        <taxon>Lauraceae</taxon>
        <taxon>Persea</taxon>
    </lineage>
</organism>